<evidence type="ECO:0000313" key="1">
    <source>
        <dbReference type="EMBL" id="GLV55882.1"/>
    </source>
</evidence>
<evidence type="ECO:0000313" key="2">
    <source>
        <dbReference type="Proteomes" id="UP001344906"/>
    </source>
</evidence>
<accession>A0ABQ6FTX9</accession>
<keyword evidence="2" id="KW-1185">Reference proteome</keyword>
<organism evidence="1 2">
    <name type="scientific">Dictyobacter halimunensis</name>
    <dbReference type="NCBI Taxonomy" id="3026934"/>
    <lineage>
        <taxon>Bacteria</taxon>
        <taxon>Bacillati</taxon>
        <taxon>Chloroflexota</taxon>
        <taxon>Ktedonobacteria</taxon>
        <taxon>Ktedonobacterales</taxon>
        <taxon>Dictyobacteraceae</taxon>
        <taxon>Dictyobacter</taxon>
    </lineage>
</organism>
<reference evidence="1 2" key="1">
    <citation type="submission" date="2023-02" db="EMBL/GenBank/DDBJ databases">
        <title>Dictyobacter halimunensis sp. nov., a new member of the class Ktedonobacteria from forest soil in a geothermal area.</title>
        <authorList>
            <person name="Rachmania M.K."/>
            <person name="Ningsih F."/>
            <person name="Sakai Y."/>
            <person name="Yabe S."/>
            <person name="Yokota A."/>
            <person name="Sjamsuridzal W."/>
        </authorList>
    </citation>
    <scope>NUCLEOTIDE SEQUENCE [LARGE SCALE GENOMIC DNA]</scope>
    <source>
        <strain evidence="1 2">S3.2.2.5</strain>
    </source>
</reference>
<dbReference type="Proteomes" id="UP001344906">
    <property type="component" value="Unassembled WGS sequence"/>
</dbReference>
<comment type="caution">
    <text evidence="1">The sequence shown here is derived from an EMBL/GenBank/DDBJ whole genome shotgun (WGS) entry which is preliminary data.</text>
</comment>
<dbReference type="EMBL" id="BSRI01000001">
    <property type="protein sequence ID" value="GLV55882.1"/>
    <property type="molecule type" value="Genomic_DNA"/>
</dbReference>
<gene>
    <name evidence="1" type="ORF">KDH_27260</name>
</gene>
<protein>
    <submittedName>
        <fullName evidence="1">Uncharacterized protein</fullName>
    </submittedName>
</protein>
<sequence>MCLVFVVFLRRQLATPVIERWLSSPDFVFHTQVGRWTYEHCLREYLHASEEELDVFKQLCNCSRWKYRRQDSMGVWWPGWEC</sequence>
<name>A0ABQ6FTX9_9CHLR</name>
<proteinExistence type="predicted"/>